<name>A0A4Q2KA91_9FIRM</name>
<organism evidence="1 2">
    <name type="scientific">Candidatus Borkfalkia ceftriaxoniphila</name>
    <dbReference type="NCBI Taxonomy" id="2508949"/>
    <lineage>
        <taxon>Bacteria</taxon>
        <taxon>Bacillati</taxon>
        <taxon>Bacillota</taxon>
        <taxon>Clostridia</taxon>
        <taxon>Christensenellales</taxon>
        <taxon>Christensenellaceae</taxon>
        <taxon>Candidatus Borkfalkia</taxon>
    </lineage>
</organism>
<comment type="caution">
    <text evidence="1">The sequence shown here is derived from an EMBL/GenBank/DDBJ whole genome shotgun (WGS) entry which is preliminary data.</text>
</comment>
<proteinExistence type="predicted"/>
<accession>A0A4Q2KA91</accession>
<dbReference type="EMBL" id="SDOZ01000002">
    <property type="protein sequence ID" value="RXZ60850.1"/>
    <property type="molecule type" value="Genomic_DNA"/>
</dbReference>
<protein>
    <recommendedName>
        <fullName evidence="3">DNA-binding protein</fullName>
    </recommendedName>
</protein>
<evidence type="ECO:0000313" key="1">
    <source>
        <dbReference type="EMBL" id="RXZ60850.1"/>
    </source>
</evidence>
<dbReference type="Proteomes" id="UP000291269">
    <property type="component" value="Unassembled WGS sequence"/>
</dbReference>
<reference evidence="1 2" key="1">
    <citation type="journal article" date="2019" name="Gut">
        <title>Antibiotics-induced monodominance of a novel gut bacterial order.</title>
        <authorList>
            <person name="Hildebrand F."/>
            <person name="Moitinho-Silva L."/>
            <person name="Blasche S."/>
            <person name="Jahn M.T."/>
            <person name="Gossmann T.I."/>
            <person name="Heuerta-Cepas J."/>
            <person name="Hercog R."/>
            <person name="Luetge M."/>
            <person name="Bahram M."/>
            <person name="Pryszlak A."/>
            <person name="Alves R.J."/>
            <person name="Waszak S.M."/>
            <person name="Zhu A."/>
            <person name="Ye L."/>
            <person name="Costea P.I."/>
            <person name="Aalvink S."/>
            <person name="Belzer C."/>
            <person name="Forslund S.K."/>
            <person name="Sunagawa S."/>
            <person name="Hentschel U."/>
            <person name="Merten C."/>
            <person name="Patil K.R."/>
            <person name="Benes V."/>
            <person name="Bork P."/>
        </authorList>
    </citation>
    <scope>NUCLEOTIDE SEQUENCE [LARGE SCALE GENOMIC DNA]</scope>
    <source>
        <strain evidence="1 2">HDS1380</strain>
    </source>
</reference>
<gene>
    <name evidence="1" type="ORF">ESZ91_00220</name>
</gene>
<keyword evidence="2" id="KW-1185">Reference proteome</keyword>
<dbReference type="RefSeq" id="WP_129222937.1">
    <property type="nucleotide sequence ID" value="NZ_SDOZ01000002.1"/>
</dbReference>
<evidence type="ECO:0008006" key="3">
    <source>
        <dbReference type="Google" id="ProtNLM"/>
    </source>
</evidence>
<dbReference type="AlphaFoldDB" id="A0A4Q2KA91"/>
<sequence length="89" mass="10131">MIYKNYNKETETTLNREQLIADEVLRLTRKYGKSFLDCENLIELTGLGRDNVRALMHSKAFPVTKVGNRQVVSILAFVAWQVGSLSEVV</sequence>
<evidence type="ECO:0000313" key="2">
    <source>
        <dbReference type="Proteomes" id="UP000291269"/>
    </source>
</evidence>